<dbReference type="Proteomes" id="UP000472320">
    <property type="component" value="Unassembled WGS sequence"/>
</dbReference>
<dbReference type="RefSeq" id="WP_155454693.1">
    <property type="nucleotide sequence ID" value="NZ_WNKX01000009.1"/>
</dbReference>
<gene>
    <name evidence="2" type="ORF">GM658_14150</name>
</gene>
<name>A0A6L6QI59_9BURK</name>
<sequence>METLMVRKLIALAVISLSLGACDMVAAVKDGMAQSEAAAESIEKQVGVKPQVGFSYHNGSFTAATIQFPSIPSASLPEVEKITRKAVLDSFKGEPENLVVSFVFKKNGS</sequence>
<evidence type="ECO:0008006" key="4">
    <source>
        <dbReference type="Google" id="ProtNLM"/>
    </source>
</evidence>
<keyword evidence="3" id="KW-1185">Reference proteome</keyword>
<accession>A0A6L6QI59</accession>
<dbReference type="AlphaFoldDB" id="A0A6L6QI59"/>
<feature type="chain" id="PRO_5027084384" description="Lipoprotein" evidence="1">
    <location>
        <begin position="27"/>
        <end position="109"/>
    </location>
</feature>
<dbReference type="EMBL" id="WNKX01000009">
    <property type="protein sequence ID" value="MTW11744.1"/>
    <property type="molecule type" value="Genomic_DNA"/>
</dbReference>
<proteinExistence type="predicted"/>
<protein>
    <recommendedName>
        <fullName evidence="4">Lipoprotein</fullName>
    </recommendedName>
</protein>
<dbReference type="OrthoDB" id="6004433at2"/>
<evidence type="ECO:0000313" key="3">
    <source>
        <dbReference type="Proteomes" id="UP000472320"/>
    </source>
</evidence>
<reference evidence="2 3" key="1">
    <citation type="submission" date="2019-11" db="EMBL/GenBank/DDBJ databases">
        <title>Type strains purchased from KCTC, JCM and DSMZ.</title>
        <authorList>
            <person name="Lu H."/>
        </authorList>
    </citation>
    <scope>NUCLEOTIDE SEQUENCE [LARGE SCALE GENOMIC DNA]</scope>
    <source>
        <strain evidence="2 3">JCM 31587</strain>
    </source>
</reference>
<keyword evidence="1" id="KW-0732">Signal</keyword>
<feature type="signal peptide" evidence="1">
    <location>
        <begin position="1"/>
        <end position="26"/>
    </location>
</feature>
<evidence type="ECO:0000313" key="2">
    <source>
        <dbReference type="EMBL" id="MTW11744.1"/>
    </source>
</evidence>
<dbReference type="PROSITE" id="PS51257">
    <property type="entry name" value="PROKAR_LIPOPROTEIN"/>
    <property type="match status" value="1"/>
</dbReference>
<organism evidence="2 3">
    <name type="scientific">Massilia eburnea</name>
    <dbReference type="NCBI Taxonomy" id="1776165"/>
    <lineage>
        <taxon>Bacteria</taxon>
        <taxon>Pseudomonadati</taxon>
        <taxon>Pseudomonadota</taxon>
        <taxon>Betaproteobacteria</taxon>
        <taxon>Burkholderiales</taxon>
        <taxon>Oxalobacteraceae</taxon>
        <taxon>Telluria group</taxon>
        <taxon>Massilia</taxon>
    </lineage>
</organism>
<evidence type="ECO:0000256" key="1">
    <source>
        <dbReference type="SAM" id="SignalP"/>
    </source>
</evidence>
<comment type="caution">
    <text evidence="2">The sequence shown here is derived from an EMBL/GenBank/DDBJ whole genome shotgun (WGS) entry which is preliminary data.</text>
</comment>